<dbReference type="Pfam" id="PF00005">
    <property type="entry name" value="ABC_tran"/>
    <property type="match status" value="2"/>
</dbReference>
<dbReference type="GO" id="GO:0016887">
    <property type="term" value="F:ATP hydrolysis activity"/>
    <property type="evidence" value="ECO:0007669"/>
    <property type="project" value="InterPro"/>
</dbReference>
<dbReference type="InterPro" id="IPR017871">
    <property type="entry name" value="ABC_transporter-like_CS"/>
</dbReference>
<dbReference type="KEGG" id="pef:A7E78_12025"/>
<dbReference type="STRING" id="1842532.A7E78_12025"/>
<dbReference type="SUPFAM" id="SSF52540">
    <property type="entry name" value="P-loop containing nucleoside triphosphate hydrolases"/>
    <property type="match status" value="2"/>
</dbReference>
<dbReference type="InterPro" id="IPR027417">
    <property type="entry name" value="P-loop_NTPase"/>
</dbReference>
<evidence type="ECO:0000256" key="2">
    <source>
        <dbReference type="ARBA" id="ARBA00022840"/>
    </source>
</evidence>
<dbReference type="NCBIfam" id="NF008186">
    <property type="entry name" value="PRK10938.1"/>
    <property type="match status" value="1"/>
</dbReference>
<name>A0A1L3GRG7_9BACT</name>
<dbReference type="RefSeq" id="WP_072284530.1">
    <property type="nucleotide sequence ID" value="NZ_CP015519.1"/>
</dbReference>
<gene>
    <name evidence="4" type="ORF">A7E78_12025</name>
</gene>
<dbReference type="GO" id="GO:0005524">
    <property type="term" value="F:ATP binding"/>
    <property type="evidence" value="ECO:0007669"/>
    <property type="project" value="UniProtKB-KW"/>
</dbReference>
<dbReference type="CDD" id="cd00267">
    <property type="entry name" value="ABC_ATPase"/>
    <property type="match status" value="1"/>
</dbReference>
<keyword evidence="2" id="KW-0067">ATP-binding</keyword>
<dbReference type="PANTHER" id="PTHR43158:SF2">
    <property type="entry name" value="SKFA PEPTIDE EXPORT ATP-BINDING PROTEIN SKFE"/>
    <property type="match status" value="1"/>
</dbReference>
<dbReference type="PROSITE" id="PS50893">
    <property type="entry name" value="ABC_TRANSPORTER_2"/>
    <property type="match status" value="2"/>
</dbReference>
<keyword evidence="1" id="KW-0547">Nucleotide-binding</keyword>
<dbReference type="EMBL" id="CP015519">
    <property type="protein sequence ID" value="APG28503.1"/>
    <property type="molecule type" value="Genomic_DNA"/>
</dbReference>
<dbReference type="FunFam" id="3.40.50.300:FF:000866">
    <property type="entry name" value="Molybdate ABC transporter ATP-binding protein ModF"/>
    <property type="match status" value="1"/>
</dbReference>
<organism evidence="4 5">
    <name type="scientific">Syntrophotalea acetylenivorans</name>
    <dbReference type="NCBI Taxonomy" id="1842532"/>
    <lineage>
        <taxon>Bacteria</taxon>
        <taxon>Pseudomonadati</taxon>
        <taxon>Thermodesulfobacteriota</taxon>
        <taxon>Desulfuromonadia</taxon>
        <taxon>Desulfuromonadales</taxon>
        <taxon>Syntrophotaleaceae</taxon>
        <taxon>Syntrophotalea</taxon>
    </lineage>
</organism>
<evidence type="ECO:0000313" key="4">
    <source>
        <dbReference type="EMBL" id="APG28503.1"/>
    </source>
</evidence>
<dbReference type="InterPro" id="IPR003593">
    <property type="entry name" value="AAA+_ATPase"/>
</dbReference>
<dbReference type="Gene3D" id="3.40.50.300">
    <property type="entry name" value="P-loop containing nucleotide triphosphate hydrolases"/>
    <property type="match status" value="2"/>
</dbReference>
<dbReference type="OrthoDB" id="9809450at2"/>
<evidence type="ECO:0000259" key="3">
    <source>
        <dbReference type="PROSITE" id="PS50893"/>
    </source>
</evidence>
<proteinExistence type="predicted"/>
<dbReference type="InterPro" id="IPR003439">
    <property type="entry name" value="ABC_transporter-like_ATP-bd"/>
</dbReference>
<sequence>MSEVVITRVTARISEQVLLGEIDWTLGATEHWAVLGANGSGKSALGRLLCGELEILTGTMSSVGRAEFVSFETVEEILEWERYHDDSDFLDRIDHGTPVRDFLLADRPQDAMHLAELARQLDFVDLLERGIRFLSTGEMRKVTICRALLRQPQLLVLDEPFDGLDRVSCAALQQLIADCAGQGIRIVLLLNRFSEILPLISHVAYVKDCSLLVAGPKEELLNSESLRRLHAFHYTLPAQLPERDSAHAAPLLPADVPLIEMHDVVVSYGGKPVLNQISWSVLPGQHWQISGPNGAGKSTLLSLVSGDHPQAYANDIRLFGRQRGTGESVWEIKQQLGQLSTAFQQNYRVGVTAKLAVISGFFDSIGVYGQYSPRQQEIALQWLQTLHLEQYRDTPLRNLSYGEQRMILLARAMVKQPRLLILDEPCQGLDDINRQMVLKLIDYLAVTGETQLLYVTHHGEDQLDCITHHLQLVSAESGGYTGRITIGANLARQ</sequence>
<keyword evidence="5" id="KW-1185">Reference proteome</keyword>
<reference evidence="4 5" key="1">
    <citation type="journal article" date="2017" name="Genome Announc.">
        <title>Complete Genome Sequences of Two Acetylene-Fermenting Pelobacter acetylenicus Strains.</title>
        <authorList>
            <person name="Sutton J.M."/>
            <person name="Baesman S.M."/>
            <person name="Fierst J.L."/>
            <person name="Poret-Peterson A.T."/>
            <person name="Oremland R.S."/>
            <person name="Dunlap D.S."/>
            <person name="Akob D.M."/>
        </authorList>
    </citation>
    <scope>NUCLEOTIDE SEQUENCE [LARGE SCALE GENOMIC DNA]</scope>
    <source>
        <strain evidence="4 5">SFB93</strain>
    </source>
</reference>
<evidence type="ECO:0000313" key="5">
    <source>
        <dbReference type="Proteomes" id="UP000182517"/>
    </source>
</evidence>
<protein>
    <submittedName>
        <fullName evidence="4">ABC transporter</fullName>
    </submittedName>
</protein>
<feature type="domain" description="ABC transporter" evidence="3">
    <location>
        <begin position="4"/>
        <end position="233"/>
    </location>
</feature>
<evidence type="ECO:0000256" key="1">
    <source>
        <dbReference type="ARBA" id="ARBA00022741"/>
    </source>
</evidence>
<accession>A0A1L3GRG7</accession>
<dbReference type="PANTHER" id="PTHR43158">
    <property type="entry name" value="SKFA PEPTIDE EXPORT ATP-BINDING PROTEIN SKFE"/>
    <property type="match status" value="1"/>
</dbReference>
<dbReference type="Proteomes" id="UP000182517">
    <property type="component" value="Chromosome"/>
</dbReference>
<dbReference type="SMART" id="SM00382">
    <property type="entry name" value="AAA"/>
    <property type="match status" value="2"/>
</dbReference>
<dbReference type="PROSITE" id="PS00211">
    <property type="entry name" value="ABC_TRANSPORTER_1"/>
    <property type="match status" value="1"/>
</dbReference>
<dbReference type="AlphaFoldDB" id="A0A1L3GRG7"/>
<feature type="domain" description="ABC transporter" evidence="3">
    <location>
        <begin position="259"/>
        <end position="493"/>
    </location>
</feature>